<evidence type="ECO:0008006" key="4">
    <source>
        <dbReference type="Google" id="ProtNLM"/>
    </source>
</evidence>
<feature type="transmembrane region" description="Helical" evidence="1">
    <location>
        <begin position="33"/>
        <end position="55"/>
    </location>
</feature>
<keyword evidence="1" id="KW-1133">Transmembrane helix</keyword>
<feature type="transmembrane region" description="Helical" evidence="1">
    <location>
        <begin position="108"/>
        <end position="127"/>
    </location>
</feature>
<dbReference type="eggNOG" id="ENOG5032Z08">
    <property type="taxonomic scope" value="Bacteria"/>
</dbReference>
<proteinExistence type="predicted"/>
<dbReference type="EMBL" id="CP001965">
    <property type="protein sequence ID" value="ADE11555.1"/>
    <property type="molecule type" value="Genomic_DNA"/>
</dbReference>
<name>D5CRG9_SIDLE</name>
<evidence type="ECO:0000313" key="2">
    <source>
        <dbReference type="EMBL" id="ADE11555.1"/>
    </source>
</evidence>
<dbReference type="KEGG" id="slt:Slit_1318"/>
<evidence type="ECO:0000313" key="3">
    <source>
        <dbReference type="Proteomes" id="UP000001625"/>
    </source>
</evidence>
<accession>D5CRG9</accession>
<keyword evidence="3" id="KW-1185">Reference proteome</keyword>
<protein>
    <recommendedName>
        <fullName evidence="4">Transmembrane protein</fullName>
    </recommendedName>
</protein>
<keyword evidence="1" id="KW-0812">Transmembrane</keyword>
<sequence>MKMRYLAAWFVMLVVAMINGALRDFTYGRQLPALLANQLSCASGIILLGAVIYLYQRRWAFASARQAWVIGLFWMALTMAFEFLFFHYAAGHPWSELLENYDIVHGRLWPLILLWVAVAPYFFFRLAGKRC</sequence>
<reference evidence="2 3" key="1">
    <citation type="submission" date="2010-03" db="EMBL/GenBank/DDBJ databases">
        <title>Complete sequence of Sideroxydans lithotrophicus ES-1.</title>
        <authorList>
            <consortium name="US DOE Joint Genome Institute"/>
            <person name="Lucas S."/>
            <person name="Copeland A."/>
            <person name="Lapidus A."/>
            <person name="Cheng J.-F."/>
            <person name="Bruce D."/>
            <person name="Goodwin L."/>
            <person name="Pitluck S."/>
            <person name="Munk A.C."/>
            <person name="Detter J.C."/>
            <person name="Han C."/>
            <person name="Tapia R."/>
            <person name="Larimer F."/>
            <person name="Land M."/>
            <person name="Hauser L."/>
            <person name="Kyrpides N."/>
            <person name="Ivanova N."/>
            <person name="Emerson D."/>
            <person name="Woyke T."/>
        </authorList>
    </citation>
    <scope>NUCLEOTIDE SEQUENCE [LARGE SCALE GENOMIC DNA]</scope>
    <source>
        <strain evidence="2 3">ES-1</strain>
    </source>
</reference>
<organism evidence="2 3">
    <name type="scientific">Sideroxydans lithotrophicus (strain ES-1)</name>
    <dbReference type="NCBI Taxonomy" id="580332"/>
    <lineage>
        <taxon>Bacteria</taxon>
        <taxon>Pseudomonadati</taxon>
        <taxon>Pseudomonadota</taxon>
        <taxon>Betaproteobacteria</taxon>
        <taxon>Nitrosomonadales</taxon>
        <taxon>Gallionellaceae</taxon>
        <taxon>Sideroxydans</taxon>
    </lineage>
</organism>
<dbReference type="HOGENOM" id="CLU_135085_0_0_4"/>
<dbReference type="Proteomes" id="UP000001625">
    <property type="component" value="Chromosome"/>
</dbReference>
<feature type="transmembrane region" description="Helical" evidence="1">
    <location>
        <begin position="67"/>
        <end position="88"/>
    </location>
</feature>
<dbReference type="AlphaFoldDB" id="D5CRG9"/>
<gene>
    <name evidence="2" type="ordered locus">Slit_1318</name>
</gene>
<evidence type="ECO:0000256" key="1">
    <source>
        <dbReference type="SAM" id="Phobius"/>
    </source>
</evidence>
<dbReference type="STRING" id="580332.Slit_1318"/>
<keyword evidence="1" id="KW-0472">Membrane</keyword>